<accession>A0A4Z1HRD1</accession>
<comment type="caution">
    <text evidence="1">The sequence shown here is derived from an EMBL/GenBank/DDBJ whole genome shotgun (WGS) entry which is preliminary data.</text>
</comment>
<dbReference type="Proteomes" id="UP000297527">
    <property type="component" value="Unassembled WGS sequence"/>
</dbReference>
<evidence type="ECO:0000313" key="2">
    <source>
        <dbReference type="Proteomes" id="UP000297527"/>
    </source>
</evidence>
<dbReference type="InterPro" id="IPR046670">
    <property type="entry name" value="DUF6540"/>
</dbReference>
<evidence type="ECO:0000313" key="1">
    <source>
        <dbReference type="EMBL" id="TGO51598.1"/>
    </source>
</evidence>
<dbReference type="Pfam" id="PF20174">
    <property type="entry name" value="DUF6540"/>
    <property type="match status" value="1"/>
</dbReference>
<dbReference type="AlphaFoldDB" id="A0A4Z1HRD1"/>
<proteinExistence type="predicted"/>
<organism evidence="1 2">
    <name type="scientific">Botryotinia convoluta</name>
    <dbReference type="NCBI Taxonomy" id="54673"/>
    <lineage>
        <taxon>Eukaryota</taxon>
        <taxon>Fungi</taxon>
        <taxon>Dikarya</taxon>
        <taxon>Ascomycota</taxon>
        <taxon>Pezizomycotina</taxon>
        <taxon>Leotiomycetes</taxon>
        <taxon>Helotiales</taxon>
        <taxon>Sclerotiniaceae</taxon>
        <taxon>Botryotinia</taxon>
    </lineage>
</organism>
<reference evidence="1 2" key="1">
    <citation type="submission" date="2017-12" db="EMBL/GenBank/DDBJ databases">
        <title>Comparative genomics of Botrytis spp.</title>
        <authorList>
            <person name="Valero-Jimenez C.A."/>
            <person name="Tapia P."/>
            <person name="Veloso J."/>
            <person name="Silva-Moreno E."/>
            <person name="Staats M."/>
            <person name="Valdes J.H."/>
            <person name="Van Kan J.A.L."/>
        </authorList>
    </citation>
    <scope>NUCLEOTIDE SEQUENCE [LARGE SCALE GENOMIC DNA]</scope>
    <source>
        <strain evidence="1 2">MUCL11595</strain>
    </source>
</reference>
<sequence length="136" mass="15695">MSYPAYLISSSGLPRDHHSIFIETSLHGPHTGHLYQVTRNIQTRMIHAHCASLIPPEEAPDFGGMKKFLGIVRIEDYEKLRKIVDKVEAPKKQFDGARKIEPEVPLRRFQEWAREAMRALREKGVLECSGHKDEEY</sequence>
<protein>
    <submittedName>
        <fullName evidence="1">Uncharacterized protein</fullName>
    </submittedName>
</protein>
<name>A0A4Z1HRD1_9HELO</name>
<gene>
    <name evidence="1" type="ORF">BCON_0158g00240</name>
</gene>
<keyword evidence="2" id="KW-1185">Reference proteome</keyword>
<dbReference type="EMBL" id="PQXN01000158">
    <property type="protein sequence ID" value="TGO51598.1"/>
    <property type="molecule type" value="Genomic_DNA"/>
</dbReference>
<dbReference type="OrthoDB" id="4135672at2759"/>